<evidence type="ECO:0000256" key="2">
    <source>
        <dbReference type="ARBA" id="ARBA00023315"/>
    </source>
</evidence>
<keyword evidence="1" id="KW-0808">Transferase</keyword>
<feature type="domain" description="N-acetyltransferase" evidence="3">
    <location>
        <begin position="1"/>
        <end position="141"/>
    </location>
</feature>
<dbReference type="InterPro" id="IPR016181">
    <property type="entry name" value="Acyl_CoA_acyltransferase"/>
</dbReference>
<proteinExistence type="predicted"/>
<dbReference type="PANTHER" id="PTHR43800">
    <property type="entry name" value="PEPTIDYL-LYSINE N-ACETYLTRANSFERASE YJAB"/>
    <property type="match status" value="1"/>
</dbReference>
<protein>
    <submittedName>
        <fullName evidence="4">Acetyltransferase</fullName>
    </submittedName>
</protein>
<sequence length="141" mass="15876">MIRSFDPADMDRVLEIWLEASIKAHDFVAGEFWESKVPEMQEVYLPASETYVVEDEGAIKGFVSLYEDSLAAIFVSPGAQGEGLGRQLMAKAKEVRQSLTLTVYKENKNSTGFYERCGFKIVEEKTDDHTGHAELVMTFNL</sequence>
<accession>A0ABM7PK36</accession>
<dbReference type="PROSITE" id="PS51186">
    <property type="entry name" value="GNAT"/>
    <property type="match status" value="1"/>
</dbReference>
<evidence type="ECO:0000313" key="4">
    <source>
        <dbReference type="EMBL" id="BCS97561.1"/>
    </source>
</evidence>
<keyword evidence="2" id="KW-0012">Acyltransferase</keyword>
<dbReference type="Gene3D" id="3.40.630.30">
    <property type="match status" value="1"/>
</dbReference>
<dbReference type="Pfam" id="PF13508">
    <property type="entry name" value="Acetyltransf_7"/>
    <property type="match status" value="1"/>
</dbReference>
<dbReference type="RefSeq" id="WP_236888973.1">
    <property type="nucleotide sequence ID" value="NZ_AP024488.1"/>
</dbReference>
<dbReference type="SUPFAM" id="SSF55729">
    <property type="entry name" value="Acyl-CoA N-acyltransferases (Nat)"/>
    <property type="match status" value="1"/>
</dbReference>
<dbReference type="EMBL" id="AP024488">
    <property type="protein sequence ID" value="BCS97561.1"/>
    <property type="molecule type" value="Genomic_DNA"/>
</dbReference>
<dbReference type="Proteomes" id="UP001320148">
    <property type="component" value="Chromosome"/>
</dbReference>
<evidence type="ECO:0000313" key="5">
    <source>
        <dbReference type="Proteomes" id="UP001320148"/>
    </source>
</evidence>
<evidence type="ECO:0000259" key="3">
    <source>
        <dbReference type="PROSITE" id="PS51186"/>
    </source>
</evidence>
<dbReference type="InterPro" id="IPR000182">
    <property type="entry name" value="GNAT_dom"/>
</dbReference>
<gene>
    <name evidence="4" type="ORF">DSLASN_31930</name>
</gene>
<keyword evidence="5" id="KW-1185">Reference proteome</keyword>
<dbReference type="CDD" id="cd04301">
    <property type="entry name" value="NAT_SF"/>
    <property type="match status" value="1"/>
</dbReference>
<dbReference type="NCBIfam" id="NF007853">
    <property type="entry name" value="PRK10562.1"/>
    <property type="match status" value="1"/>
</dbReference>
<organism evidence="4 5">
    <name type="scientific">Desulfoluna limicola</name>
    <dbReference type="NCBI Taxonomy" id="2810562"/>
    <lineage>
        <taxon>Bacteria</taxon>
        <taxon>Pseudomonadati</taxon>
        <taxon>Thermodesulfobacteriota</taxon>
        <taxon>Desulfobacteria</taxon>
        <taxon>Desulfobacterales</taxon>
        <taxon>Desulfolunaceae</taxon>
        <taxon>Desulfoluna</taxon>
    </lineage>
</organism>
<reference evidence="4 5" key="1">
    <citation type="submission" date="2021-02" db="EMBL/GenBank/DDBJ databases">
        <title>Complete genome of Desulfoluna sp. strain ASN36.</title>
        <authorList>
            <person name="Takahashi A."/>
            <person name="Kojima H."/>
            <person name="Fukui M."/>
        </authorList>
    </citation>
    <scope>NUCLEOTIDE SEQUENCE [LARGE SCALE GENOMIC DNA]</scope>
    <source>
        <strain evidence="4 5">ASN36</strain>
    </source>
</reference>
<name>A0ABM7PK36_9BACT</name>
<dbReference type="PANTHER" id="PTHR43800:SF1">
    <property type="entry name" value="PEPTIDYL-LYSINE N-ACETYLTRANSFERASE YJAB"/>
    <property type="match status" value="1"/>
</dbReference>
<evidence type="ECO:0000256" key="1">
    <source>
        <dbReference type="ARBA" id="ARBA00022679"/>
    </source>
</evidence>